<feature type="region of interest" description="Disordered" evidence="1">
    <location>
        <begin position="1"/>
        <end position="139"/>
    </location>
</feature>
<comment type="caution">
    <text evidence="2">The sequence shown here is derived from an EMBL/GenBank/DDBJ whole genome shotgun (WGS) entry which is preliminary data.</text>
</comment>
<keyword evidence="3" id="KW-1185">Reference proteome</keyword>
<accession>A0A9P9EQ13</accession>
<protein>
    <submittedName>
        <fullName evidence="2">Uncharacterized protein</fullName>
    </submittedName>
</protein>
<evidence type="ECO:0000256" key="1">
    <source>
        <dbReference type="SAM" id="MobiDB-lite"/>
    </source>
</evidence>
<reference evidence="2" key="1">
    <citation type="journal article" date="2021" name="Nat. Commun.">
        <title>Genetic determinants of endophytism in the Arabidopsis root mycobiome.</title>
        <authorList>
            <person name="Mesny F."/>
            <person name="Miyauchi S."/>
            <person name="Thiergart T."/>
            <person name="Pickel B."/>
            <person name="Atanasova L."/>
            <person name="Karlsson M."/>
            <person name="Huettel B."/>
            <person name="Barry K.W."/>
            <person name="Haridas S."/>
            <person name="Chen C."/>
            <person name="Bauer D."/>
            <person name="Andreopoulos W."/>
            <person name="Pangilinan J."/>
            <person name="LaButti K."/>
            <person name="Riley R."/>
            <person name="Lipzen A."/>
            <person name="Clum A."/>
            <person name="Drula E."/>
            <person name="Henrissat B."/>
            <person name="Kohler A."/>
            <person name="Grigoriev I.V."/>
            <person name="Martin F.M."/>
            <person name="Hacquard S."/>
        </authorList>
    </citation>
    <scope>NUCLEOTIDE SEQUENCE</scope>
    <source>
        <strain evidence="2">MPI-CAGE-AT-0147</strain>
    </source>
</reference>
<dbReference type="EMBL" id="JAGMUV010000011">
    <property type="protein sequence ID" value="KAH7141117.1"/>
    <property type="molecule type" value="Genomic_DNA"/>
</dbReference>
<dbReference type="OrthoDB" id="5213630at2759"/>
<proteinExistence type="predicted"/>
<evidence type="ECO:0000313" key="2">
    <source>
        <dbReference type="EMBL" id="KAH7141117.1"/>
    </source>
</evidence>
<dbReference type="AlphaFoldDB" id="A0A9P9EQ13"/>
<name>A0A9P9EQ13_9HYPO</name>
<sequence>MGGGSNKKNNGKNRRAPGTKQPKREPSGAESTTTNDDERPEVRPESGSHEQKDLEENNNVRDEEYIQENGEPRDKRELSNQSERLEMDHSGNLEDGREISKHSERSREESSSRNPLQDGPATHHYRHRRPHQETSPPGSMVVPLLQAMDVQDVSAAIEVWDETRLELKALRETVSMLENAQREALTFVDRFHPTMDQEFEVLFQNLNSVIGPLVKEKPFLGLAQEDPLRSWDEGAFFVGSISRELRSDPGYIVESNNSKVYLKLLLYHTIWKFLDENLFDSSKPFEAYSNIPLVDKYVHNSFRRLFYSDEASDSCLPPNEEAARWRSSTVARLDILDDDEGRQNKVKELISDFSKWVHEKMAYGKTVQDAEDLFNLEPKLGKYLGTVFKTAVGLARLIAQQRAFFCLRMPDLHEPDLRRMNPTLMTTLGSTGVRLGNSDEADGEAEGQVMFCASPMLVKWGNGQGTNFQEATILVKSFVQIFEKS</sequence>
<dbReference type="Proteomes" id="UP000738349">
    <property type="component" value="Unassembled WGS sequence"/>
</dbReference>
<feature type="compositionally biased region" description="Basic and acidic residues" evidence="1">
    <location>
        <begin position="36"/>
        <end position="111"/>
    </location>
</feature>
<evidence type="ECO:0000313" key="3">
    <source>
        <dbReference type="Proteomes" id="UP000738349"/>
    </source>
</evidence>
<organism evidence="2 3">
    <name type="scientific">Dactylonectria macrodidyma</name>
    <dbReference type="NCBI Taxonomy" id="307937"/>
    <lineage>
        <taxon>Eukaryota</taxon>
        <taxon>Fungi</taxon>
        <taxon>Dikarya</taxon>
        <taxon>Ascomycota</taxon>
        <taxon>Pezizomycotina</taxon>
        <taxon>Sordariomycetes</taxon>
        <taxon>Hypocreomycetidae</taxon>
        <taxon>Hypocreales</taxon>
        <taxon>Nectriaceae</taxon>
        <taxon>Dactylonectria</taxon>
    </lineage>
</organism>
<gene>
    <name evidence="2" type="ORF">EDB81DRAFT_858150</name>
</gene>